<reference evidence="1" key="1">
    <citation type="submission" date="2016-04" db="EMBL/GenBank/DDBJ databases">
        <authorList>
            <person name="Evans L.H."/>
            <person name="Alamgir A."/>
            <person name="Owens N."/>
            <person name="Weber N.D."/>
            <person name="Virtaneva K."/>
            <person name="Barbian K."/>
            <person name="Babar A."/>
            <person name="Rosenke K."/>
        </authorList>
    </citation>
    <scope>NUCLEOTIDE SEQUENCE</scope>
    <source>
        <strain evidence="1">92-2</strain>
    </source>
</reference>
<dbReference type="AlphaFoldDB" id="A0A212IW74"/>
<dbReference type="EMBL" id="FLUP01000001">
    <property type="protein sequence ID" value="SBV91468.1"/>
    <property type="molecule type" value="Genomic_DNA"/>
</dbReference>
<protein>
    <submittedName>
        <fullName evidence="1">Uncharacterized protein</fullName>
    </submittedName>
</protein>
<sequence length="82" mass="9033">MSNTSTPTPPLSLEQFHTRFLDCLDTVALLQDYALMTARESKEMAHMYAALNLLHTCLDSLTETTDPAALALLATGEVRHVN</sequence>
<name>A0A212IW74_9BACT</name>
<dbReference type="RefSeq" id="WP_296934874.1">
    <property type="nucleotide sequence ID" value="NZ_LT598928.1"/>
</dbReference>
<accession>A0A212IW74</accession>
<proteinExistence type="predicted"/>
<evidence type="ECO:0000313" key="1">
    <source>
        <dbReference type="EMBL" id="SBV91468.1"/>
    </source>
</evidence>
<organism evidence="1">
    <name type="scientific">uncultured Desulfovibrio sp</name>
    <dbReference type="NCBI Taxonomy" id="167968"/>
    <lineage>
        <taxon>Bacteria</taxon>
        <taxon>Pseudomonadati</taxon>
        <taxon>Thermodesulfobacteriota</taxon>
        <taxon>Desulfovibrionia</taxon>
        <taxon>Desulfovibrionales</taxon>
        <taxon>Desulfovibrionaceae</taxon>
        <taxon>Desulfovibrio</taxon>
        <taxon>environmental samples</taxon>
    </lineage>
</organism>
<gene>
    <name evidence="1" type="ORF">KM92DES2_10137</name>
</gene>